<dbReference type="GO" id="GO:0141153">
    <property type="term" value="F:glycerol-3-phosphate dehydrogenase (NADP+) activity"/>
    <property type="evidence" value="ECO:0007669"/>
    <property type="project" value="RHEA"/>
</dbReference>
<dbReference type="NCBIfam" id="NF000942">
    <property type="entry name" value="PRK00094.1-4"/>
    <property type="match status" value="1"/>
</dbReference>
<feature type="binding site" evidence="7">
    <location>
        <position position="263"/>
    </location>
    <ligand>
        <name>NADPH</name>
        <dbReference type="ChEBI" id="CHEBI:57783"/>
    </ligand>
</feature>
<comment type="catalytic activity">
    <reaction evidence="7">
        <text>sn-glycerol 3-phosphate + NAD(+) = dihydroxyacetone phosphate + NADH + H(+)</text>
        <dbReference type="Rhea" id="RHEA:11092"/>
        <dbReference type="ChEBI" id="CHEBI:15378"/>
        <dbReference type="ChEBI" id="CHEBI:57540"/>
        <dbReference type="ChEBI" id="CHEBI:57597"/>
        <dbReference type="ChEBI" id="CHEBI:57642"/>
        <dbReference type="ChEBI" id="CHEBI:57945"/>
        <dbReference type="EC" id="1.1.1.94"/>
    </reaction>
</comment>
<dbReference type="GO" id="GO:0008654">
    <property type="term" value="P:phospholipid biosynthetic process"/>
    <property type="evidence" value="ECO:0007669"/>
    <property type="project" value="UniProtKB-KW"/>
</dbReference>
<evidence type="ECO:0000256" key="5">
    <source>
        <dbReference type="ARBA" id="ARBA00023209"/>
    </source>
</evidence>
<dbReference type="InterPro" id="IPR036291">
    <property type="entry name" value="NAD(P)-bd_dom_sf"/>
</dbReference>
<evidence type="ECO:0000256" key="9">
    <source>
        <dbReference type="PIRSR" id="PIRSR000114-2"/>
    </source>
</evidence>
<evidence type="ECO:0000256" key="10">
    <source>
        <dbReference type="PIRSR" id="PIRSR000114-3"/>
    </source>
</evidence>
<keyword evidence="7" id="KW-0547">Nucleotide-binding</keyword>
<evidence type="ECO:0000256" key="3">
    <source>
        <dbReference type="ARBA" id="ARBA00023002"/>
    </source>
</evidence>
<keyword evidence="7 10" id="KW-0520">NAD</keyword>
<comment type="caution">
    <text evidence="7">Lacks conserved residue(s) required for the propagation of feature annotation.</text>
</comment>
<comment type="caution">
    <text evidence="13">The sequence shown here is derived from an EMBL/GenBank/DDBJ whole genome shotgun (WGS) entry which is preliminary data.</text>
</comment>
<dbReference type="UniPathway" id="UPA00940"/>
<feature type="binding site" evidence="7">
    <location>
        <position position="127"/>
    </location>
    <ligand>
        <name>sn-glycerol 3-phosphate</name>
        <dbReference type="ChEBI" id="CHEBI:57597"/>
    </ligand>
</feature>
<dbReference type="InterPro" id="IPR006109">
    <property type="entry name" value="G3P_DH_NAD-dep_C"/>
</dbReference>
<dbReference type="Gene3D" id="1.10.1040.10">
    <property type="entry name" value="N-(1-d-carboxylethyl)-l-norvaline Dehydrogenase, domain 2"/>
    <property type="match status" value="1"/>
</dbReference>
<dbReference type="EC" id="1.1.1.94" evidence="7"/>
<evidence type="ECO:0000313" key="14">
    <source>
        <dbReference type="Proteomes" id="UP000238801"/>
    </source>
</evidence>
<feature type="binding site" evidence="10">
    <location>
        <position position="129"/>
    </location>
    <ligand>
        <name>NAD(+)</name>
        <dbReference type="ChEBI" id="CHEBI:57540"/>
    </ligand>
</feature>
<dbReference type="RefSeq" id="WP_106160794.1">
    <property type="nucleotide sequence ID" value="NZ_PVTT01000002.1"/>
</dbReference>
<dbReference type="InterPro" id="IPR006168">
    <property type="entry name" value="G3P_DH_NAD-dep"/>
</dbReference>
<dbReference type="PIRSF" id="PIRSF000114">
    <property type="entry name" value="Glycerol-3-P_dh"/>
    <property type="match status" value="1"/>
</dbReference>
<proteinExistence type="inferred from homology"/>
<dbReference type="PROSITE" id="PS00957">
    <property type="entry name" value="NAD_G3PDH"/>
    <property type="match status" value="1"/>
</dbReference>
<dbReference type="PANTHER" id="PTHR11728">
    <property type="entry name" value="GLYCEROL-3-PHOSPHATE DEHYDROGENASE"/>
    <property type="match status" value="1"/>
</dbReference>
<dbReference type="SUPFAM" id="SSF51735">
    <property type="entry name" value="NAD(P)-binding Rossmann-fold domains"/>
    <property type="match status" value="1"/>
</dbReference>
<name>A0A2T0X2L7_9RHOB</name>
<gene>
    <name evidence="7" type="primary">gpsA</name>
    <name evidence="13" type="ORF">BCF33_2047</name>
</gene>
<dbReference type="GO" id="GO:0005975">
    <property type="term" value="P:carbohydrate metabolic process"/>
    <property type="evidence" value="ECO:0007669"/>
    <property type="project" value="InterPro"/>
</dbReference>
<dbReference type="Proteomes" id="UP000238801">
    <property type="component" value="Unassembled WGS sequence"/>
</dbReference>
<feature type="binding site" evidence="7">
    <location>
        <position position="97"/>
    </location>
    <ligand>
        <name>NADPH</name>
        <dbReference type="ChEBI" id="CHEBI:57783"/>
    </ligand>
</feature>
<comment type="catalytic activity">
    <reaction evidence="7">
        <text>sn-glycerol 3-phosphate + NADP(+) = dihydroxyacetone phosphate + NADPH + H(+)</text>
        <dbReference type="Rhea" id="RHEA:11096"/>
        <dbReference type="ChEBI" id="CHEBI:15378"/>
        <dbReference type="ChEBI" id="CHEBI:57597"/>
        <dbReference type="ChEBI" id="CHEBI:57642"/>
        <dbReference type="ChEBI" id="CHEBI:57783"/>
        <dbReference type="ChEBI" id="CHEBI:58349"/>
        <dbReference type="EC" id="1.1.1.94"/>
    </reaction>
</comment>
<dbReference type="GO" id="GO:0046167">
    <property type="term" value="P:glycerol-3-phosphate biosynthetic process"/>
    <property type="evidence" value="ECO:0007669"/>
    <property type="project" value="UniProtKB-UniRule"/>
</dbReference>
<dbReference type="GO" id="GO:0051287">
    <property type="term" value="F:NAD binding"/>
    <property type="evidence" value="ECO:0007669"/>
    <property type="project" value="InterPro"/>
</dbReference>
<evidence type="ECO:0000256" key="1">
    <source>
        <dbReference type="ARBA" id="ARBA00011009"/>
    </source>
</evidence>
<keyword evidence="7" id="KW-0963">Cytoplasm</keyword>
<dbReference type="GO" id="GO:0141152">
    <property type="term" value="F:glycerol-3-phosphate dehydrogenase (NAD+) activity"/>
    <property type="evidence" value="ECO:0007669"/>
    <property type="project" value="RHEA"/>
</dbReference>
<comment type="function">
    <text evidence="7">Catalyzes the reduction of the glycolytic intermediate dihydroxyacetone phosphate (DHAP) to sn-glycerol 3-phosphate (G3P), the key precursor for phospholipid synthesis.</text>
</comment>
<reference evidence="13 14" key="1">
    <citation type="submission" date="2018-03" db="EMBL/GenBank/DDBJ databases">
        <title>Genomic Encyclopedia of Archaeal and Bacterial Type Strains, Phase II (KMG-II): from individual species to whole genera.</title>
        <authorList>
            <person name="Goeker M."/>
        </authorList>
    </citation>
    <scope>NUCLEOTIDE SEQUENCE [LARGE SCALE GENOMIC DNA]</scope>
    <source>
        <strain evidence="13 14">DSM 29318</strain>
    </source>
</reference>
<organism evidence="13 14">
    <name type="scientific">Hasllibacter halocynthiae</name>
    <dbReference type="NCBI Taxonomy" id="595589"/>
    <lineage>
        <taxon>Bacteria</taxon>
        <taxon>Pseudomonadati</taxon>
        <taxon>Pseudomonadota</taxon>
        <taxon>Alphaproteobacteria</taxon>
        <taxon>Rhodobacterales</taxon>
        <taxon>Roseobacteraceae</taxon>
        <taxon>Hasllibacter</taxon>
    </lineage>
</organism>
<sequence>MIAVLGAGAFGTAMAIALARSHDVALVARSGAEGMARSRQSVGKLPGLRLPDRLWPVKVLPMGNFPVLVAVPTQHLRTALEGNADALAGRPVVALCKGIERGTLAGPTAVIADAVPDARPAILSGPSFAADIARGLPTALTLASREDAGGLRDALSAPTVRLYSTDDVTGVELGGALKNVTAIACGAAVGAGLGESARAALLTRGFAETTRLAVALGADPATLTGLSGLGDLALTCGSDLSRNLRHGIALGRGETPEGGVTVEGALTAQAALEVARREGVEMPIAATVAALVAGETDVPGALRALLGRPLKEE</sequence>
<keyword evidence="14" id="KW-1185">Reference proteome</keyword>
<keyword evidence="7" id="KW-0521">NADP</keyword>
<feature type="binding site" evidence="7">
    <location>
        <position position="10"/>
    </location>
    <ligand>
        <name>NADPH</name>
        <dbReference type="ChEBI" id="CHEBI:57783"/>
    </ligand>
</feature>
<feature type="binding site" evidence="7">
    <location>
        <position position="242"/>
    </location>
    <ligand>
        <name>sn-glycerol 3-phosphate</name>
        <dbReference type="ChEBI" id="CHEBI:57597"/>
    </ligand>
</feature>
<comment type="similarity">
    <text evidence="1 7">Belongs to the NAD-dependent glycerol-3-phosphate dehydrogenase family.</text>
</comment>
<feature type="binding site" evidence="7">
    <location>
        <position position="125"/>
    </location>
    <ligand>
        <name>sn-glycerol 3-phosphate</name>
        <dbReference type="ChEBI" id="CHEBI:57597"/>
    </ligand>
</feature>
<feature type="binding site" evidence="7">
    <location>
        <position position="129"/>
    </location>
    <ligand>
        <name>NADPH</name>
        <dbReference type="ChEBI" id="CHEBI:57783"/>
    </ligand>
</feature>
<keyword evidence="3 7" id="KW-0560">Oxidoreductase</keyword>
<feature type="binding site" evidence="9">
    <location>
        <position position="97"/>
    </location>
    <ligand>
        <name>substrate</name>
    </ligand>
</feature>
<keyword evidence="6 7" id="KW-1208">Phospholipid metabolism</keyword>
<feature type="binding site" evidence="7">
    <location>
        <position position="97"/>
    </location>
    <ligand>
        <name>sn-glycerol 3-phosphate</name>
        <dbReference type="ChEBI" id="CHEBI:57597"/>
    </ligand>
</feature>
<dbReference type="Pfam" id="PF07479">
    <property type="entry name" value="NAD_Gly3P_dh_C"/>
    <property type="match status" value="1"/>
</dbReference>
<protein>
    <recommendedName>
        <fullName evidence="7">Glycerol-3-phosphate dehydrogenase [NAD(P)+]</fullName>
        <ecNumber evidence="7">1.1.1.94</ecNumber>
    </recommendedName>
    <alternativeName>
        <fullName evidence="7">NAD(P)(+)-dependent glycerol-3-phosphate dehydrogenase</fullName>
    </alternativeName>
    <alternativeName>
        <fullName evidence="7">NAD(P)H-dependent dihydroxyacetone-phosphate reductase</fullName>
    </alternativeName>
</protein>
<comment type="pathway">
    <text evidence="7">Membrane lipid metabolism; glycerophospholipid metabolism.</text>
</comment>
<evidence type="ECO:0000259" key="12">
    <source>
        <dbReference type="Pfam" id="PF07479"/>
    </source>
</evidence>
<feature type="binding site" evidence="10">
    <location>
        <position position="242"/>
    </location>
    <ligand>
        <name>NAD(+)</name>
        <dbReference type="ChEBI" id="CHEBI:57540"/>
    </ligand>
</feature>
<evidence type="ECO:0000259" key="11">
    <source>
        <dbReference type="Pfam" id="PF01210"/>
    </source>
</evidence>
<evidence type="ECO:0000256" key="8">
    <source>
        <dbReference type="PIRSR" id="PIRSR000114-1"/>
    </source>
</evidence>
<dbReference type="Gene3D" id="3.40.50.720">
    <property type="entry name" value="NAD(P)-binding Rossmann-like Domain"/>
    <property type="match status" value="1"/>
</dbReference>
<feature type="binding site" evidence="7">
    <location>
        <position position="241"/>
    </location>
    <ligand>
        <name>sn-glycerol 3-phosphate</name>
        <dbReference type="ChEBI" id="CHEBI:57597"/>
    </ligand>
</feature>
<dbReference type="InterPro" id="IPR013328">
    <property type="entry name" value="6PGD_dom2"/>
</dbReference>
<feature type="binding site" evidence="10">
    <location>
        <begin position="6"/>
        <end position="11"/>
    </location>
    <ligand>
        <name>NAD(+)</name>
        <dbReference type="ChEBI" id="CHEBI:57540"/>
    </ligand>
</feature>
<feature type="domain" description="Glycerol-3-phosphate dehydrogenase NAD-dependent N-terminal" evidence="11">
    <location>
        <begin position="2"/>
        <end position="146"/>
    </location>
</feature>
<dbReference type="GO" id="GO:0006650">
    <property type="term" value="P:glycerophospholipid metabolic process"/>
    <property type="evidence" value="ECO:0007669"/>
    <property type="project" value="UniProtKB-UniRule"/>
</dbReference>
<evidence type="ECO:0000313" key="13">
    <source>
        <dbReference type="EMBL" id="PRY93181.1"/>
    </source>
</evidence>
<accession>A0A2T0X2L7</accession>
<feature type="binding site" evidence="7">
    <location>
        <position position="243"/>
    </location>
    <ligand>
        <name>sn-glycerol 3-phosphate</name>
        <dbReference type="ChEBI" id="CHEBI:57597"/>
    </ligand>
</feature>
<dbReference type="EMBL" id="PVTT01000002">
    <property type="protein sequence ID" value="PRY93181.1"/>
    <property type="molecule type" value="Genomic_DNA"/>
</dbReference>
<feature type="domain" description="Glycerol-3-phosphate dehydrogenase NAD-dependent C-terminal" evidence="12">
    <location>
        <begin position="167"/>
        <end position="298"/>
    </location>
</feature>
<evidence type="ECO:0000256" key="6">
    <source>
        <dbReference type="ARBA" id="ARBA00023264"/>
    </source>
</evidence>
<evidence type="ECO:0000256" key="2">
    <source>
        <dbReference type="ARBA" id="ARBA00022516"/>
    </source>
</evidence>
<feature type="active site" description="Proton acceptor" evidence="7 8">
    <location>
        <position position="178"/>
    </location>
</feature>
<keyword evidence="5 7" id="KW-0594">Phospholipid biosynthesis</keyword>
<feature type="binding site" evidence="7">
    <location>
        <position position="178"/>
    </location>
    <ligand>
        <name>sn-glycerol 3-phosphate</name>
        <dbReference type="ChEBI" id="CHEBI:57597"/>
    </ligand>
</feature>
<dbReference type="Pfam" id="PF01210">
    <property type="entry name" value="NAD_Gly3P_dh_N"/>
    <property type="match status" value="1"/>
</dbReference>
<feature type="binding site" evidence="9">
    <location>
        <begin position="242"/>
        <end position="243"/>
    </location>
    <ligand>
        <name>substrate</name>
    </ligand>
</feature>
<dbReference type="AlphaFoldDB" id="A0A2T0X2L7"/>
<dbReference type="GO" id="GO:0046168">
    <property type="term" value="P:glycerol-3-phosphate catabolic process"/>
    <property type="evidence" value="ECO:0007669"/>
    <property type="project" value="InterPro"/>
</dbReference>
<comment type="subcellular location">
    <subcellularLocation>
        <location evidence="7">Cytoplasm</location>
    </subcellularLocation>
</comment>
<dbReference type="NCBIfam" id="NF000940">
    <property type="entry name" value="PRK00094.1-2"/>
    <property type="match status" value="1"/>
</dbReference>
<feature type="binding site" evidence="7">
    <location>
        <position position="29"/>
    </location>
    <ligand>
        <name>NADPH</name>
        <dbReference type="ChEBI" id="CHEBI:57783"/>
    </ligand>
</feature>
<dbReference type="GO" id="GO:0005829">
    <property type="term" value="C:cytosol"/>
    <property type="evidence" value="ECO:0007669"/>
    <property type="project" value="TreeGrafter"/>
</dbReference>
<dbReference type="PANTHER" id="PTHR11728:SF1">
    <property type="entry name" value="GLYCEROL-3-PHOSPHATE DEHYDROGENASE [NAD(+)] 2, CHLOROPLASTIC"/>
    <property type="match status" value="1"/>
</dbReference>
<dbReference type="OrthoDB" id="9812273at2"/>
<evidence type="ECO:0000256" key="4">
    <source>
        <dbReference type="ARBA" id="ARBA00023098"/>
    </source>
</evidence>
<keyword evidence="4 7" id="KW-0443">Lipid metabolism</keyword>
<feature type="binding site" evidence="7">
    <location>
        <position position="242"/>
    </location>
    <ligand>
        <name>NADPH</name>
        <dbReference type="ChEBI" id="CHEBI:57783"/>
    </ligand>
</feature>
<feature type="binding site" evidence="7">
    <location>
        <position position="231"/>
    </location>
    <ligand>
        <name>sn-glycerol 3-phosphate</name>
        <dbReference type="ChEBI" id="CHEBI:57597"/>
    </ligand>
</feature>
<dbReference type="InterPro" id="IPR011128">
    <property type="entry name" value="G3P_DH_NAD-dep_N"/>
</dbReference>
<keyword evidence="2 7" id="KW-0444">Lipid biosynthesis</keyword>
<dbReference type="InterPro" id="IPR008927">
    <property type="entry name" value="6-PGluconate_DH-like_C_sf"/>
</dbReference>
<dbReference type="SUPFAM" id="SSF48179">
    <property type="entry name" value="6-phosphogluconate dehydrogenase C-terminal domain-like"/>
    <property type="match status" value="1"/>
</dbReference>
<dbReference type="HAMAP" id="MF_00394">
    <property type="entry name" value="NAD_Glyc3P_dehydrog"/>
    <property type="match status" value="1"/>
</dbReference>
<evidence type="ECO:0000256" key="7">
    <source>
        <dbReference type="HAMAP-Rule" id="MF_00394"/>
    </source>
</evidence>